<dbReference type="Gene3D" id="1.10.3020.20">
    <property type="match status" value="1"/>
</dbReference>
<feature type="domain" description="Xaa-Pro dipeptidyl-peptidase C-terminal" evidence="2">
    <location>
        <begin position="313"/>
        <end position="556"/>
    </location>
</feature>
<dbReference type="PANTHER" id="PTHR43056:SF10">
    <property type="entry name" value="COCE_NOND FAMILY, PUTATIVE (AFU_ORTHOLOGUE AFUA_7G00600)-RELATED"/>
    <property type="match status" value="1"/>
</dbReference>
<dbReference type="Proteomes" id="UP001056588">
    <property type="component" value="Chromosome"/>
</dbReference>
<dbReference type="SMART" id="SM00939">
    <property type="entry name" value="PepX_C"/>
    <property type="match status" value="1"/>
</dbReference>
<dbReference type="Gene3D" id="3.40.50.1820">
    <property type="entry name" value="alpha/beta hydrolase"/>
    <property type="match status" value="1"/>
</dbReference>
<organism evidence="3 5">
    <name type="scientific">Staphylococcus edaphicus</name>
    <dbReference type="NCBI Taxonomy" id="1955013"/>
    <lineage>
        <taxon>Bacteria</taxon>
        <taxon>Bacillati</taxon>
        <taxon>Bacillota</taxon>
        <taxon>Bacilli</taxon>
        <taxon>Bacillales</taxon>
        <taxon>Staphylococcaceae</taxon>
        <taxon>Staphylococcus</taxon>
    </lineage>
</organism>
<evidence type="ECO:0000259" key="2">
    <source>
        <dbReference type="SMART" id="SM00939"/>
    </source>
</evidence>
<gene>
    <name evidence="3" type="ORF">BTJ66_12105</name>
    <name evidence="4" type="ORF">MNY58_13365</name>
</gene>
<dbReference type="Gene3D" id="2.60.120.260">
    <property type="entry name" value="Galactose-binding domain-like"/>
    <property type="match status" value="1"/>
</dbReference>
<keyword evidence="6" id="KW-1185">Reference proteome</keyword>
<dbReference type="SUPFAM" id="SSF49785">
    <property type="entry name" value="Galactose-binding domain-like"/>
    <property type="match status" value="1"/>
</dbReference>
<dbReference type="InterPro" id="IPR008979">
    <property type="entry name" value="Galactose-bd-like_sf"/>
</dbReference>
<proteinExistence type="predicted"/>
<dbReference type="RefSeq" id="WP_099091198.1">
    <property type="nucleotide sequence ID" value="NZ_CP093217.1"/>
</dbReference>
<dbReference type="Pfam" id="PF02129">
    <property type="entry name" value="Peptidase_S15"/>
    <property type="match status" value="1"/>
</dbReference>
<reference evidence="5" key="2">
    <citation type="submission" date="2017-10" db="EMBL/GenBank/DDBJ databases">
        <title>Staphylococcus edaphicus sp. nov., isolated in Antarctica, harbouring mecC gene and genomic islands essential in adaptation to extreme environment.</title>
        <authorList>
            <person name="Pantucek R."/>
            <person name="Sedlacek I."/>
            <person name="Indrakova A."/>
            <person name="Vrbovska V."/>
            <person name="Maslanova I."/>
            <person name="Kovarovic V."/>
            <person name="Svec P."/>
            <person name="Kralova S."/>
            <person name="Kristofova L."/>
            <person name="Keklakova J."/>
            <person name="Petras P."/>
            <person name="Doskar J."/>
        </authorList>
    </citation>
    <scope>NUCLEOTIDE SEQUENCE [LARGE SCALE GENOMIC DNA]</scope>
    <source>
        <strain evidence="5">CCM 5085</strain>
    </source>
</reference>
<dbReference type="InterPro" id="IPR000383">
    <property type="entry name" value="Xaa-Pro-like_dom"/>
</dbReference>
<keyword evidence="1 4" id="KW-0378">Hydrolase</keyword>
<dbReference type="AlphaFoldDB" id="A0A2C6WLM8"/>
<evidence type="ECO:0000313" key="6">
    <source>
        <dbReference type="Proteomes" id="UP001056588"/>
    </source>
</evidence>
<dbReference type="Pfam" id="PF08530">
    <property type="entry name" value="PepX_C"/>
    <property type="match status" value="1"/>
</dbReference>
<evidence type="ECO:0000256" key="1">
    <source>
        <dbReference type="ARBA" id="ARBA00022801"/>
    </source>
</evidence>
<reference evidence="3" key="3">
    <citation type="submission" date="2017-10" db="EMBL/GenBank/DDBJ databases">
        <authorList>
            <person name="Vrbovska V."/>
            <person name="Kovarovic V."/>
            <person name="Indrakova A."/>
        </authorList>
    </citation>
    <scope>NUCLEOTIDE SEQUENCE</scope>
    <source>
        <strain evidence="3">CCM 8730</strain>
    </source>
</reference>
<dbReference type="NCBIfam" id="TIGR00976">
    <property type="entry name" value="CocE_NonD"/>
    <property type="match status" value="2"/>
</dbReference>
<dbReference type="Proteomes" id="UP000223828">
    <property type="component" value="Unassembled WGS sequence"/>
</dbReference>
<dbReference type="EMBL" id="MRZN01000026">
    <property type="protein sequence ID" value="PHK48704.1"/>
    <property type="molecule type" value="Genomic_DNA"/>
</dbReference>
<dbReference type="GO" id="GO:0008239">
    <property type="term" value="F:dipeptidyl-peptidase activity"/>
    <property type="evidence" value="ECO:0007669"/>
    <property type="project" value="InterPro"/>
</dbReference>
<dbReference type="InterPro" id="IPR050585">
    <property type="entry name" value="Xaa-Pro_dipeptidyl-ppase/CocE"/>
</dbReference>
<protein>
    <submittedName>
        <fullName evidence="3">Acyl esterase</fullName>
    </submittedName>
    <submittedName>
        <fullName evidence="4">CocE/NonD family hydrolase</fullName>
    </submittedName>
</protein>
<dbReference type="InterPro" id="IPR029058">
    <property type="entry name" value="AB_hydrolase_fold"/>
</dbReference>
<dbReference type="PANTHER" id="PTHR43056">
    <property type="entry name" value="PEPTIDASE S9 PROLYL OLIGOPEPTIDASE"/>
    <property type="match status" value="1"/>
</dbReference>
<dbReference type="InterPro" id="IPR005674">
    <property type="entry name" value="CocE/Ser_esterase"/>
</dbReference>
<reference evidence="3" key="1">
    <citation type="journal article" date="2017" name="Appl. Environ. Microbiol.">
        <title>Staphylococcus edaphicus sp. nov., isolated in Antarctica, harbours mecC gene and genomic islands with suspected role in adaptation to extreme environment.</title>
        <authorList>
            <person name="Pantucek R."/>
            <person name="Sedlacek I."/>
            <person name="Indrakova A."/>
            <person name="Vrbovska V."/>
            <person name="Maslanova I."/>
            <person name="Kovarovic V."/>
            <person name="Svec P."/>
            <person name="Kralova S."/>
            <person name="Kristofova L."/>
            <person name="Keklakova J."/>
            <person name="Petras P."/>
            <person name="Doskar J."/>
        </authorList>
    </citation>
    <scope>NUCLEOTIDE SEQUENCE</scope>
    <source>
        <strain evidence="3">CCM 8730</strain>
    </source>
</reference>
<name>A0A2C6WLM8_9STAP</name>
<dbReference type="SUPFAM" id="SSF53474">
    <property type="entry name" value="alpha/beta-Hydrolases"/>
    <property type="match status" value="1"/>
</dbReference>
<evidence type="ECO:0000313" key="5">
    <source>
        <dbReference type="Proteomes" id="UP000223828"/>
    </source>
</evidence>
<evidence type="ECO:0000313" key="3">
    <source>
        <dbReference type="EMBL" id="PHK48704.1"/>
    </source>
</evidence>
<dbReference type="InterPro" id="IPR013736">
    <property type="entry name" value="Xaa-Pro_dipept_C"/>
</dbReference>
<evidence type="ECO:0000313" key="4">
    <source>
        <dbReference type="EMBL" id="UQW81520.1"/>
    </source>
</evidence>
<dbReference type="OrthoDB" id="319764at2"/>
<accession>A0A2C6WLM8</accession>
<reference evidence="4" key="4">
    <citation type="submission" date="2022-03" db="EMBL/GenBank/DDBJ databases">
        <title>Complete Genome Sequence of Staphylococcus edaphicus strain CCM 8731.</title>
        <authorList>
            <person name="Rimmer C.O."/>
            <person name="Thomas J.C."/>
        </authorList>
    </citation>
    <scope>NUCLEOTIDE SEQUENCE</scope>
    <source>
        <strain evidence="4">CCM 8731</strain>
    </source>
</reference>
<dbReference type="EMBL" id="CP093217">
    <property type="protein sequence ID" value="UQW81520.1"/>
    <property type="molecule type" value="Genomic_DNA"/>
</dbReference>
<sequence>MTKQMLGNPKLNVTPIDSVSDGTNHIVVDSVQCGNQAMIMEKNMPVTMQDGAVLYVNAFRPNKSGTFPVVISADTYGKDNKPKITNMGALWPTLGAIPTSSFTPEESPDPGYWVPNDYVVVKVALRGSTDNNNALYPWGLSEAKDYAEVIEWAGVQPWSNGNVGTNGVSYLAVTQWWVASLNPSHLKAMIPWEGLNDMYREIAFHGGIPDTGFYRFWYEGIIARWPETHDIEDLKAAQQNHPHFDDYWKGKQANLSAIQIPMFVCASWSTQGLHNRGTFEGFKQASSTEKWLKIHGRKEWETYYARESLEQQKDFFDYYLKGIDNDWQDTPKVSYEVRDKFYQGQTKSASNYPLPDTEPTPLYLDAQHMTLNNQPIQTASSVSYDSEATENDEVRFSKTFNENTELTGNMKLKLWVSAQTADDMDLFVGIKKINRQDEEVNFPDFNHIENGQVATGWLRVSHRELDQNKSTPLQPWHTHESEVKLNTDEIVPVEIEILPSGTLFKKDESIQVVIKGSEVVKGNSTPGMSTRYEHSDTVNQGIHTIYTGDTYDSHLLVPVIPNH</sequence>